<gene>
    <name evidence="1" type="ORF">GCM10008906_11860</name>
</gene>
<keyword evidence="2" id="KW-1185">Reference proteome</keyword>
<name>A0ABP3UK51_9CLOT</name>
<dbReference type="EMBL" id="BAAACG010000006">
    <property type="protein sequence ID" value="GAA0736620.1"/>
    <property type="molecule type" value="Genomic_DNA"/>
</dbReference>
<organism evidence="1 2">
    <name type="scientific">Clostridium oceanicum</name>
    <dbReference type="NCBI Taxonomy" id="1543"/>
    <lineage>
        <taxon>Bacteria</taxon>
        <taxon>Bacillati</taxon>
        <taxon>Bacillota</taxon>
        <taxon>Clostridia</taxon>
        <taxon>Eubacteriales</taxon>
        <taxon>Clostridiaceae</taxon>
        <taxon>Clostridium</taxon>
    </lineage>
</organism>
<dbReference type="InterPro" id="IPR045507">
    <property type="entry name" value="DUF6483"/>
</dbReference>
<comment type="caution">
    <text evidence="1">The sequence shown here is derived from an EMBL/GenBank/DDBJ whole genome shotgun (WGS) entry which is preliminary data.</text>
</comment>
<dbReference type="Pfam" id="PF20092">
    <property type="entry name" value="DUF6483"/>
    <property type="match status" value="1"/>
</dbReference>
<protein>
    <submittedName>
        <fullName evidence="1">DUF6483 family protein</fullName>
    </submittedName>
</protein>
<evidence type="ECO:0000313" key="2">
    <source>
        <dbReference type="Proteomes" id="UP001501510"/>
    </source>
</evidence>
<accession>A0ABP3UK51</accession>
<evidence type="ECO:0000313" key="1">
    <source>
        <dbReference type="EMBL" id="GAA0736620.1"/>
    </source>
</evidence>
<reference evidence="2" key="1">
    <citation type="journal article" date="2019" name="Int. J. Syst. Evol. Microbiol.">
        <title>The Global Catalogue of Microorganisms (GCM) 10K type strain sequencing project: providing services to taxonomists for standard genome sequencing and annotation.</title>
        <authorList>
            <consortium name="The Broad Institute Genomics Platform"/>
            <consortium name="The Broad Institute Genome Sequencing Center for Infectious Disease"/>
            <person name="Wu L."/>
            <person name="Ma J."/>
        </authorList>
    </citation>
    <scope>NUCLEOTIDE SEQUENCE [LARGE SCALE GENOMIC DNA]</scope>
    <source>
        <strain evidence="2">JCM 1407</strain>
    </source>
</reference>
<sequence length="102" mass="11939">MGKLVSNKDKKTSEKIVINKVGSQDIFKIIFNKLYHEGSYDKAEDLIFDELEKNNSPEVYEIAIDFYNCLLEKSDEELTKNNLPRKEIYQGLEDLKEFKINS</sequence>
<dbReference type="Proteomes" id="UP001501510">
    <property type="component" value="Unassembled WGS sequence"/>
</dbReference>
<proteinExistence type="predicted"/>